<dbReference type="AlphaFoldDB" id="A0ABD0UT55"/>
<protein>
    <submittedName>
        <fullName evidence="1">Uncharacterized protein</fullName>
    </submittedName>
</protein>
<dbReference type="EMBL" id="JANQDX010000013">
    <property type="protein sequence ID" value="KAL0913582.1"/>
    <property type="molecule type" value="Genomic_DNA"/>
</dbReference>
<sequence>MESKVIQKELQSISWKYICLPRTRQFGRLKKRGIFQLLISRSNPHKPPSTTEAAACSQTRMAPPLRPMRDRMLGLLMACPMAAERLEGWEAFKARLALEIKKFCFAICRYSLAYYLLRRWAVGKEYEAIGHVHLLRGRRRIRSHGDRKVSLPLGSPPLDGVGDNYGFFPSIHWKKGNAGEARVNHTGQRLYNDSFSVDTYQRIKAS</sequence>
<accession>A0ABD0UT55</accession>
<keyword evidence="2" id="KW-1185">Reference proteome</keyword>
<name>A0ABD0UT55_DENTH</name>
<gene>
    <name evidence="1" type="ORF">M5K25_017053</name>
</gene>
<evidence type="ECO:0000313" key="1">
    <source>
        <dbReference type="EMBL" id="KAL0913582.1"/>
    </source>
</evidence>
<evidence type="ECO:0000313" key="2">
    <source>
        <dbReference type="Proteomes" id="UP001552299"/>
    </source>
</evidence>
<organism evidence="1 2">
    <name type="scientific">Dendrobium thyrsiflorum</name>
    <name type="common">Pinecone-like raceme dendrobium</name>
    <name type="synonym">Orchid</name>
    <dbReference type="NCBI Taxonomy" id="117978"/>
    <lineage>
        <taxon>Eukaryota</taxon>
        <taxon>Viridiplantae</taxon>
        <taxon>Streptophyta</taxon>
        <taxon>Embryophyta</taxon>
        <taxon>Tracheophyta</taxon>
        <taxon>Spermatophyta</taxon>
        <taxon>Magnoliopsida</taxon>
        <taxon>Liliopsida</taxon>
        <taxon>Asparagales</taxon>
        <taxon>Orchidaceae</taxon>
        <taxon>Epidendroideae</taxon>
        <taxon>Malaxideae</taxon>
        <taxon>Dendrobiinae</taxon>
        <taxon>Dendrobium</taxon>
    </lineage>
</organism>
<reference evidence="1 2" key="1">
    <citation type="journal article" date="2024" name="Plant Biotechnol. J.">
        <title>Dendrobium thyrsiflorum genome and its molecular insights into genes involved in important horticultural traits.</title>
        <authorList>
            <person name="Chen B."/>
            <person name="Wang J.Y."/>
            <person name="Zheng P.J."/>
            <person name="Li K.L."/>
            <person name="Liang Y.M."/>
            <person name="Chen X.F."/>
            <person name="Zhang C."/>
            <person name="Zhao X."/>
            <person name="He X."/>
            <person name="Zhang G.Q."/>
            <person name="Liu Z.J."/>
            <person name="Xu Q."/>
        </authorList>
    </citation>
    <scope>NUCLEOTIDE SEQUENCE [LARGE SCALE GENOMIC DNA]</scope>
    <source>
        <strain evidence="1">GZMU011</strain>
    </source>
</reference>
<dbReference type="Proteomes" id="UP001552299">
    <property type="component" value="Unassembled WGS sequence"/>
</dbReference>
<comment type="caution">
    <text evidence="1">The sequence shown here is derived from an EMBL/GenBank/DDBJ whole genome shotgun (WGS) entry which is preliminary data.</text>
</comment>
<proteinExistence type="predicted"/>